<name>A0A0J6LD72_9PSED</name>
<dbReference type="Pfam" id="PF01890">
    <property type="entry name" value="CbiG_C"/>
    <property type="match status" value="1"/>
</dbReference>
<evidence type="ECO:0000313" key="2">
    <source>
        <dbReference type="EMBL" id="KMN12301.1"/>
    </source>
</evidence>
<gene>
    <name evidence="2" type="ORF">TU86_18810</name>
</gene>
<proteinExistence type="predicted"/>
<evidence type="ECO:0000259" key="1">
    <source>
        <dbReference type="Pfam" id="PF01890"/>
    </source>
</evidence>
<comment type="caution">
    <text evidence="2">The sequence shown here is derived from an EMBL/GenBank/DDBJ whole genome shotgun (WGS) entry which is preliminary data.</text>
</comment>
<dbReference type="RefSeq" id="WP_048365819.1">
    <property type="nucleotide sequence ID" value="NZ_JYLF01000009.1"/>
</dbReference>
<dbReference type="SUPFAM" id="SSF159664">
    <property type="entry name" value="CobE/GbiG C-terminal domain-like"/>
    <property type="match status" value="1"/>
</dbReference>
<evidence type="ECO:0000313" key="3">
    <source>
        <dbReference type="Proteomes" id="UP000036325"/>
    </source>
</evidence>
<dbReference type="STRING" id="1608994.TU86_18810"/>
<dbReference type="Proteomes" id="UP000036325">
    <property type="component" value="Unassembled WGS sequence"/>
</dbReference>
<dbReference type="InterPro" id="IPR002750">
    <property type="entry name" value="CobE/GbiG_C"/>
</dbReference>
<dbReference type="PANTHER" id="PTHR37477">
    <property type="entry name" value="COBALT-PRECORRIN-5A HYDROLASE"/>
    <property type="match status" value="1"/>
</dbReference>
<dbReference type="EMBL" id="JYLF01000009">
    <property type="protein sequence ID" value="KMN12301.1"/>
    <property type="molecule type" value="Genomic_DNA"/>
</dbReference>
<dbReference type="PROSITE" id="PS51257">
    <property type="entry name" value="PROKAR_LIPOPROTEIN"/>
    <property type="match status" value="1"/>
</dbReference>
<organism evidence="2 3">
    <name type="scientific">Pseudomonas weihenstephanensis</name>
    <dbReference type="NCBI Taxonomy" id="1608994"/>
    <lineage>
        <taxon>Bacteria</taxon>
        <taxon>Pseudomonadati</taxon>
        <taxon>Pseudomonadota</taxon>
        <taxon>Gammaproteobacteria</taxon>
        <taxon>Pseudomonadales</taxon>
        <taxon>Pseudomonadaceae</taxon>
        <taxon>Pseudomonas</taxon>
    </lineage>
</organism>
<dbReference type="InterPro" id="IPR052553">
    <property type="entry name" value="CbiG_hydrolase"/>
</dbReference>
<dbReference type="InterPro" id="IPR036518">
    <property type="entry name" value="CobE/GbiG_C_sf"/>
</dbReference>
<dbReference type="OrthoDB" id="9781023at2"/>
<sequence length="137" mass="14495">MTQTRTVPTLVVGLGCRRGCQVEALQALVERSLKQAGIALNTIRALASIELKQHEPGLLQLAQQLQLPFRVFSAQQLSVHAAQLSHRSNLSLAHTGCYGVAESAALALAEHLTGQPARLLITRQTSAGATFAVACCG</sequence>
<dbReference type="PANTHER" id="PTHR37477:SF1">
    <property type="entry name" value="COBALT-PRECORRIN-5A HYDROLASE"/>
    <property type="match status" value="1"/>
</dbReference>
<dbReference type="PATRIC" id="fig|1608994.3.peg.4475"/>
<accession>A0A0J6LD72</accession>
<dbReference type="GO" id="GO:0009236">
    <property type="term" value="P:cobalamin biosynthetic process"/>
    <property type="evidence" value="ECO:0007669"/>
    <property type="project" value="InterPro"/>
</dbReference>
<reference evidence="2 3" key="1">
    <citation type="submission" date="2015-02" db="EMBL/GenBank/DDBJ databases">
        <title>Pseudomonas helleri sp. nov. and Pseudomonas weihenstephanensis sp. nov., isolated from raw cows milk.</title>
        <authorList>
            <person name="von Neubeck M."/>
            <person name="Huptas C."/>
            <person name="Wenning M."/>
            <person name="Scherer S."/>
        </authorList>
    </citation>
    <scope>NUCLEOTIDE SEQUENCE [LARGE SCALE GENOMIC DNA]</scope>
    <source>
        <strain evidence="2 3">DSM 29166</strain>
    </source>
</reference>
<dbReference type="AlphaFoldDB" id="A0A0J6LD72"/>
<protein>
    <submittedName>
        <fullName evidence="2">Cobalamin biosynthesis protein CobE</fullName>
    </submittedName>
</protein>
<dbReference type="Gene3D" id="3.30.420.180">
    <property type="entry name" value="CobE/GbiG C-terminal domain"/>
    <property type="match status" value="1"/>
</dbReference>
<feature type="domain" description="CobE/GbiG C-terminal" evidence="1">
    <location>
        <begin position="10"/>
        <end position="134"/>
    </location>
</feature>